<name>A0ABN2VQ47_9ACTN</name>
<accession>A0ABN2VQ47</accession>
<gene>
    <name evidence="2" type="ORF">GCM10009821_00600</name>
</gene>
<dbReference type="Gene3D" id="1.10.10.10">
    <property type="entry name" value="Winged helix-like DNA-binding domain superfamily/Winged helix DNA-binding domain"/>
    <property type="match status" value="1"/>
</dbReference>
<comment type="similarity">
    <text evidence="1">Belongs to the ROK (NagC/XylR) family.</text>
</comment>
<dbReference type="SUPFAM" id="SSF53067">
    <property type="entry name" value="Actin-like ATPase domain"/>
    <property type="match status" value="1"/>
</dbReference>
<dbReference type="InterPro" id="IPR000600">
    <property type="entry name" value="ROK"/>
</dbReference>
<dbReference type="PANTHER" id="PTHR18964">
    <property type="entry name" value="ROK (REPRESSOR, ORF, KINASE) FAMILY"/>
    <property type="match status" value="1"/>
</dbReference>
<organism evidence="2 3">
    <name type="scientific">Aeromicrobium halocynthiae</name>
    <dbReference type="NCBI Taxonomy" id="560557"/>
    <lineage>
        <taxon>Bacteria</taxon>
        <taxon>Bacillati</taxon>
        <taxon>Actinomycetota</taxon>
        <taxon>Actinomycetes</taxon>
        <taxon>Propionibacteriales</taxon>
        <taxon>Nocardioidaceae</taxon>
        <taxon>Aeromicrobium</taxon>
    </lineage>
</organism>
<dbReference type="EMBL" id="BAAAPY010000001">
    <property type="protein sequence ID" value="GAA2068664.1"/>
    <property type="molecule type" value="Genomic_DNA"/>
</dbReference>
<comment type="caution">
    <text evidence="2">The sequence shown here is derived from an EMBL/GenBank/DDBJ whole genome shotgun (WGS) entry which is preliminary data.</text>
</comment>
<evidence type="ECO:0000256" key="1">
    <source>
        <dbReference type="ARBA" id="ARBA00006479"/>
    </source>
</evidence>
<dbReference type="InterPro" id="IPR043129">
    <property type="entry name" value="ATPase_NBD"/>
</dbReference>
<reference evidence="2 3" key="1">
    <citation type="journal article" date="2019" name="Int. J. Syst. Evol. Microbiol.">
        <title>The Global Catalogue of Microorganisms (GCM) 10K type strain sequencing project: providing services to taxonomists for standard genome sequencing and annotation.</title>
        <authorList>
            <consortium name="The Broad Institute Genomics Platform"/>
            <consortium name="The Broad Institute Genome Sequencing Center for Infectious Disease"/>
            <person name="Wu L."/>
            <person name="Ma J."/>
        </authorList>
    </citation>
    <scope>NUCLEOTIDE SEQUENCE [LARGE SCALE GENOMIC DNA]</scope>
    <source>
        <strain evidence="2 3">JCM 15749</strain>
    </source>
</reference>
<dbReference type="Pfam" id="PF00480">
    <property type="entry name" value="ROK"/>
    <property type="match status" value="1"/>
</dbReference>
<dbReference type="InterPro" id="IPR036390">
    <property type="entry name" value="WH_DNA-bd_sf"/>
</dbReference>
<proteinExistence type="inferred from homology"/>
<dbReference type="PANTHER" id="PTHR18964:SF149">
    <property type="entry name" value="BIFUNCTIONAL UDP-N-ACETYLGLUCOSAMINE 2-EPIMERASE_N-ACETYLMANNOSAMINE KINASE"/>
    <property type="match status" value="1"/>
</dbReference>
<dbReference type="Proteomes" id="UP001501480">
    <property type="component" value="Unassembled WGS sequence"/>
</dbReference>
<dbReference type="SUPFAM" id="SSF46785">
    <property type="entry name" value="Winged helix' DNA-binding domain"/>
    <property type="match status" value="1"/>
</dbReference>
<protein>
    <submittedName>
        <fullName evidence="2">ROK family transcriptional regulator</fullName>
    </submittedName>
</protein>
<dbReference type="RefSeq" id="WP_344322933.1">
    <property type="nucleotide sequence ID" value="NZ_BAAAPY010000001.1"/>
</dbReference>
<evidence type="ECO:0000313" key="2">
    <source>
        <dbReference type="EMBL" id="GAA2068664.1"/>
    </source>
</evidence>
<keyword evidence="3" id="KW-1185">Reference proteome</keyword>
<sequence>MVRAGAGTNQEAVRRHNLGTVLAHVHRAGRISRAELTSAMGLNRSTIGGLVAELEVLGLTEQAAPTGARTGAGRPSPDVVPATDGAYVLAVDIGVAGLAVARVGLAGRVLSRATASIPTSRTPESTCEAVVELLRLVVRESPSGSPLVGLGISVPGLVRSADHLVRLAPNLGWVDVPIGTILAGRLGLDVDVTVGNDADLGALAEHLRGAGTDDADLIYLSGEVGVGAGLVVDGRPVGGGGGYAGEIGHLQMDPAGRLCHCGNRGCWETQVGAPAIAEAIGCPDDRVAALGEVLDTQQDAGDALRAVGRDLGAGIASAVNLLNPQVVVLGGYFRSLYPLVRAEVDETVRSRALVAPNEHVRLALPSLGADSVLVGAAEVAFAGLLADPVAGLARSLRDVEAALVA</sequence>
<dbReference type="InterPro" id="IPR036388">
    <property type="entry name" value="WH-like_DNA-bd_sf"/>
</dbReference>
<evidence type="ECO:0000313" key="3">
    <source>
        <dbReference type="Proteomes" id="UP001501480"/>
    </source>
</evidence>
<dbReference type="Gene3D" id="3.30.420.40">
    <property type="match status" value="2"/>
</dbReference>